<reference evidence="1" key="1">
    <citation type="submission" date="2014-05" db="EMBL/GenBank/DDBJ databases">
        <authorList>
            <person name="Chronopoulou M."/>
        </authorList>
    </citation>
    <scope>NUCLEOTIDE SEQUENCE</scope>
    <source>
        <tissue evidence="1">Whole organism</tissue>
    </source>
</reference>
<dbReference type="AlphaFoldDB" id="A0A0K2T226"/>
<name>A0A0K2T226_LEPSM</name>
<proteinExistence type="predicted"/>
<sequence>MYQIVKHTYIIMPMDSSQLIGDLLRYILR</sequence>
<protein>
    <submittedName>
        <fullName evidence="1">Uncharacterized protein</fullName>
    </submittedName>
</protein>
<organism evidence="1">
    <name type="scientific">Lepeophtheirus salmonis</name>
    <name type="common">Salmon louse</name>
    <name type="synonym">Caligus salmonis</name>
    <dbReference type="NCBI Taxonomy" id="72036"/>
    <lineage>
        <taxon>Eukaryota</taxon>
        <taxon>Metazoa</taxon>
        <taxon>Ecdysozoa</taxon>
        <taxon>Arthropoda</taxon>
        <taxon>Crustacea</taxon>
        <taxon>Multicrustacea</taxon>
        <taxon>Hexanauplia</taxon>
        <taxon>Copepoda</taxon>
        <taxon>Siphonostomatoida</taxon>
        <taxon>Caligidae</taxon>
        <taxon>Lepeophtheirus</taxon>
    </lineage>
</organism>
<evidence type="ECO:0000313" key="1">
    <source>
        <dbReference type="EMBL" id="CDW19496.1"/>
    </source>
</evidence>
<accession>A0A0K2T226</accession>
<dbReference type="EMBL" id="HACA01002135">
    <property type="protein sequence ID" value="CDW19496.1"/>
    <property type="molecule type" value="Transcribed_RNA"/>
</dbReference>